<dbReference type="Proteomes" id="UP001160483">
    <property type="component" value="Unassembled WGS sequence"/>
</dbReference>
<accession>A0AAU9KMR1</accession>
<feature type="region of interest" description="Disordered" evidence="1">
    <location>
        <begin position="81"/>
        <end position="106"/>
    </location>
</feature>
<evidence type="ECO:0000313" key="2">
    <source>
        <dbReference type="EMBL" id="CAH0474605.1"/>
    </source>
</evidence>
<feature type="compositionally biased region" description="Basic and acidic residues" evidence="1">
    <location>
        <begin position="97"/>
        <end position="106"/>
    </location>
</feature>
<evidence type="ECO:0000313" key="3">
    <source>
        <dbReference type="Proteomes" id="UP001160483"/>
    </source>
</evidence>
<protein>
    <submittedName>
        <fullName evidence="2">Uncharacterized protein</fullName>
    </submittedName>
</protein>
<dbReference type="EMBL" id="CAKKTJ010000112">
    <property type="protein sequence ID" value="CAH0474605.1"/>
    <property type="molecule type" value="Genomic_DNA"/>
</dbReference>
<reference evidence="2" key="1">
    <citation type="submission" date="2021-11" db="EMBL/GenBank/DDBJ databases">
        <authorList>
            <person name="Islam A."/>
            <person name="Islam S."/>
            <person name="Flora M.S."/>
            <person name="Rahman M."/>
            <person name="Ziaur R.M."/>
            <person name="Epstein J.H."/>
            <person name="Hassan M."/>
            <person name="Klassen M."/>
            <person name="Woodard K."/>
            <person name="Webb A."/>
            <person name="Webby R.J."/>
            <person name="El Zowalaty M.E."/>
        </authorList>
    </citation>
    <scope>NUCLEOTIDE SEQUENCE</scope>
    <source>
        <strain evidence="2">Pbs3</strain>
    </source>
</reference>
<sequence length="106" mass="11773">MSLLRHSLRALKAVNTTAPLGPLVARFSTDGTVYGVPEQNTPTEDPQVVIPEVHQTLEWCLSSPPPLHQFDEAPLVIETPQVTNTEKNKQLQQPQKPQEHDTICSL</sequence>
<evidence type="ECO:0000256" key="1">
    <source>
        <dbReference type="SAM" id="MobiDB-lite"/>
    </source>
</evidence>
<name>A0AAU9KMR1_9STRA</name>
<gene>
    <name evidence="2" type="ORF">PBS003_LOCUS1449</name>
</gene>
<organism evidence="2 3">
    <name type="scientific">Peronospora belbahrii</name>
    <dbReference type="NCBI Taxonomy" id="622444"/>
    <lineage>
        <taxon>Eukaryota</taxon>
        <taxon>Sar</taxon>
        <taxon>Stramenopiles</taxon>
        <taxon>Oomycota</taxon>
        <taxon>Peronosporomycetes</taxon>
        <taxon>Peronosporales</taxon>
        <taxon>Peronosporaceae</taxon>
        <taxon>Peronospora</taxon>
    </lineage>
</organism>
<comment type="caution">
    <text evidence="2">The sequence shown here is derived from an EMBL/GenBank/DDBJ whole genome shotgun (WGS) entry which is preliminary data.</text>
</comment>
<dbReference type="AlphaFoldDB" id="A0AAU9KMR1"/>
<proteinExistence type="predicted"/>